<dbReference type="PANTHER" id="PTHR28255">
    <property type="match status" value="1"/>
</dbReference>
<dbReference type="InterPro" id="IPR005624">
    <property type="entry name" value="PduO/GlcC-like"/>
</dbReference>
<dbReference type="InterPro" id="IPR010371">
    <property type="entry name" value="YBR137W-like"/>
</dbReference>
<dbReference type="SUPFAM" id="SSF143744">
    <property type="entry name" value="GlcG-like"/>
    <property type="match status" value="1"/>
</dbReference>
<dbReference type="STRING" id="1220162.K1W0Q8"/>
<proteinExistence type="predicted"/>
<dbReference type="OrthoDB" id="2209940at2759"/>
<reference evidence="2 3" key="1">
    <citation type="journal article" date="2012" name="Eukaryot. Cell">
        <title>Genome sequence of the Trichosporon asahii environmental strain CBS 8904.</title>
        <authorList>
            <person name="Yang R.Y."/>
            <person name="Li H.T."/>
            <person name="Zhu H."/>
            <person name="Zhou G.P."/>
            <person name="Wang M."/>
            <person name="Wang L."/>
        </authorList>
    </citation>
    <scope>NUCLEOTIDE SEQUENCE [LARGE SCALE GENOMIC DNA]</scope>
    <source>
        <strain evidence="2 3">CBS 8904</strain>
    </source>
</reference>
<comment type="caution">
    <text evidence="2">The sequence shown here is derived from an EMBL/GenBank/DDBJ whole genome shotgun (WGS) entry which is preliminary data.</text>
</comment>
<gene>
    <name evidence="2" type="ORF">A1Q2_03115</name>
</gene>
<evidence type="ECO:0000313" key="2">
    <source>
        <dbReference type="EMBL" id="EKD02593.1"/>
    </source>
</evidence>
<accession>K1W0Q8</accession>
<dbReference type="PANTHER" id="PTHR28255:SF1">
    <property type="entry name" value="UPF0303 PROTEIN YBR137W"/>
    <property type="match status" value="1"/>
</dbReference>
<organism evidence="2 3">
    <name type="scientific">Trichosporon asahii var. asahii (strain CBS 8904)</name>
    <name type="common">Yeast</name>
    <dbReference type="NCBI Taxonomy" id="1220162"/>
    <lineage>
        <taxon>Eukaryota</taxon>
        <taxon>Fungi</taxon>
        <taxon>Dikarya</taxon>
        <taxon>Basidiomycota</taxon>
        <taxon>Agaricomycotina</taxon>
        <taxon>Tremellomycetes</taxon>
        <taxon>Trichosporonales</taxon>
        <taxon>Trichosporonaceae</taxon>
        <taxon>Trichosporon</taxon>
    </lineage>
</organism>
<dbReference type="InParanoid" id="K1W0Q8"/>
<keyword evidence="3" id="KW-1185">Reference proteome</keyword>
<dbReference type="AlphaFoldDB" id="K1W0Q8"/>
<feature type="region of interest" description="Disordered" evidence="1">
    <location>
        <begin position="296"/>
        <end position="326"/>
    </location>
</feature>
<dbReference type="Proteomes" id="UP000006757">
    <property type="component" value="Unassembled WGS sequence"/>
</dbReference>
<dbReference type="eggNOG" id="ENOG502S03S">
    <property type="taxonomic scope" value="Eukaryota"/>
</dbReference>
<feature type="compositionally biased region" description="Low complexity" evidence="1">
    <location>
        <begin position="296"/>
        <end position="316"/>
    </location>
</feature>
<dbReference type="GO" id="GO:0072380">
    <property type="term" value="C:TRC complex"/>
    <property type="evidence" value="ECO:0007669"/>
    <property type="project" value="TreeGrafter"/>
</dbReference>
<protein>
    <submittedName>
        <fullName evidence="2">Uncharacterized protein</fullName>
    </submittedName>
</protein>
<name>K1W0Q8_TRIAC</name>
<dbReference type="GO" id="GO:0006620">
    <property type="term" value="P:post-translational protein targeting to endoplasmic reticulum membrane"/>
    <property type="evidence" value="ECO:0007669"/>
    <property type="project" value="TreeGrafter"/>
</dbReference>
<dbReference type="EMBL" id="AMBO01000279">
    <property type="protein sequence ID" value="EKD02593.1"/>
    <property type="molecule type" value="Genomic_DNA"/>
</dbReference>
<dbReference type="InterPro" id="IPR038084">
    <property type="entry name" value="PduO/GlcC-like_sf"/>
</dbReference>
<sequence>MDAPKVTKYDSSTIDNPDRARELVKIIADQEQSLRFDKFDYDVAWKIGTTIREGFLESKFAKEGSGVVIAIELFNDHSLFRCTVGNAPAVGPDNWLWVRGKLAVVRRFGISSLRKGRELASKSKKPEQAGLAFPEYACHGGAFPIWIKVSFLLGWELTSRESRLDRSARSVFLVCRSCTTTSLSYQRPATDGNPGTCSALITHPPANIDPPQTAHPRVTPITQRLDFLLPQDHASLGASGTPITPSNVITALGDLASLLADGRQRHRPAPRAEAQPWWWYGGETWHTTSQHAELPSCSGTVASSSSDTASTRSRPACTASVTGIQE</sequence>
<dbReference type="Pfam" id="PF03928">
    <property type="entry name" value="HbpS-like"/>
    <property type="match status" value="1"/>
</dbReference>
<evidence type="ECO:0000256" key="1">
    <source>
        <dbReference type="SAM" id="MobiDB-lite"/>
    </source>
</evidence>
<dbReference type="HOGENOM" id="CLU_853070_0_0_1"/>
<evidence type="ECO:0000313" key="3">
    <source>
        <dbReference type="Proteomes" id="UP000006757"/>
    </source>
</evidence>
<dbReference type="Gene3D" id="3.30.450.150">
    <property type="entry name" value="Haem-degrading domain"/>
    <property type="match status" value="1"/>
</dbReference>